<dbReference type="PANTHER" id="PTHR21047">
    <property type="entry name" value="DTDP-6-DEOXY-D-GLUCOSE-3,5 EPIMERASE"/>
    <property type="match status" value="1"/>
</dbReference>
<keyword evidence="3" id="KW-1185">Reference proteome</keyword>
<dbReference type="GO" id="GO:0005829">
    <property type="term" value="C:cytosol"/>
    <property type="evidence" value="ECO:0007669"/>
    <property type="project" value="TreeGrafter"/>
</dbReference>
<evidence type="ECO:0000256" key="1">
    <source>
        <dbReference type="PIRSR" id="PIRSR600888-3"/>
    </source>
</evidence>
<dbReference type="AlphaFoldDB" id="A0A9D2WS54"/>
<comment type="caution">
    <text evidence="2">The sequence shown here is derived from an EMBL/GenBank/DDBJ whole genome shotgun (WGS) entry which is preliminary data.</text>
</comment>
<dbReference type="Gene3D" id="2.60.120.10">
    <property type="entry name" value="Jelly Rolls"/>
    <property type="match status" value="1"/>
</dbReference>
<feature type="site" description="Participates in a stacking interaction with the thymidine ring of dTDP-4-oxo-6-deoxyglucose" evidence="1">
    <location>
        <position position="127"/>
    </location>
</feature>
<protein>
    <submittedName>
        <fullName evidence="2">dTDP-4-dehydrorhamnose 3,5-epimerase</fullName>
    </submittedName>
</protein>
<dbReference type="GO" id="GO:0008830">
    <property type="term" value="F:dTDP-4-dehydrorhamnose 3,5-epimerase activity"/>
    <property type="evidence" value="ECO:0007669"/>
    <property type="project" value="InterPro"/>
</dbReference>
<organism evidence="2 3">
    <name type="scientific">Sporotomaculum syntrophicum</name>
    <dbReference type="NCBI Taxonomy" id="182264"/>
    <lineage>
        <taxon>Bacteria</taxon>
        <taxon>Bacillati</taxon>
        <taxon>Bacillota</taxon>
        <taxon>Clostridia</taxon>
        <taxon>Eubacteriales</taxon>
        <taxon>Desulfallaceae</taxon>
        <taxon>Sporotomaculum</taxon>
    </lineage>
</organism>
<accession>A0A9D2WS54</accession>
<dbReference type="Pfam" id="PF00908">
    <property type="entry name" value="dTDP_sugar_isom"/>
    <property type="match status" value="1"/>
</dbReference>
<dbReference type="InterPro" id="IPR014710">
    <property type="entry name" value="RmlC-like_jellyroll"/>
</dbReference>
<dbReference type="SUPFAM" id="SSF51182">
    <property type="entry name" value="RmlC-like cupins"/>
    <property type="match status" value="1"/>
</dbReference>
<dbReference type="RefSeq" id="WP_161821090.1">
    <property type="nucleotide sequence ID" value="NZ_LSRS01000002.1"/>
</dbReference>
<name>A0A9D2WS54_9FIRM</name>
<dbReference type="GO" id="GO:0000271">
    <property type="term" value="P:polysaccharide biosynthetic process"/>
    <property type="evidence" value="ECO:0007669"/>
    <property type="project" value="TreeGrafter"/>
</dbReference>
<dbReference type="InterPro" id="IPR011051">
    <property type="entry name" value="RmlC_Cupin_sf"/>
</dbReference>
<reference evidence="2" key="1">
    <citation type="submission" date="2016-02" db="EMBL/GenBank/DDBJ databases">
        <title>Draft Genome Sequence of Sporotomaculum syntrophicum Strain FB, a Syntrophic Benzoate Degrader.</title>
        <authorList>
            <person name="Nobu M.K."/>
            <person name="Narihiro T."/>
            <person name="Qiu Y.-L."/>
            <person name="Ohashi A."/>
            <person name="Liu W.-T."/>
            <person name="Yuji S."/>
        </authorList>
    </citation>
    <scope>NUCLEOTIDE SEQUENCE</scope>
    <source>
        <strain evidence="2">FB</strain>
    </source>
</reference>
<dbReference type="EMBL" id="LSRS01000002">
    <property type="protein sequence ID" value="KAF1085936.1"/>
    <property type="molecule type" value="Genomic_DNA"/>
</dbReference>
<sequence>MNYIEGVMVKQLNLIPDERGYLMEMLRRDWPEFMTFGQVYVTASYPGVIKAWHYHKLQWDHFVCVSGMARVVLYDSRQNSATHGEVNVFHIGCLNPVLLKIPPEVYHGFTAEGTETALIVNLPTEVYNYEQPDEYRLPYNDPSIPYNWEVLHR</sequence>
<evidence type="ECO:0000313" key="3">
    <source>
        <dbReference type="Proteomes" id="UP000798488"/>
    </source>
</evidence>
<dbReference type="OrthoDB" id="9800680at2"/>
<gene>
    <name evidence="2" type="ORF">SPSYN_00673</name>
</gene>
<dbReference type="PANTHER" id="PTHR21047:SF2">
    <property type="entry name" value="THYMIDINE DIPHOSPHO-4-KETO-RHAMNOSE 3,5-EPIMERASE"/>
    <property type="match status" value="1"/>
</dbReference>
<dbReference type="Proteomes" id="UP000798488">
    <property type="component" value="Unassembled WGS sequence"/>
</dbReference>
<proteinExistence type="predicted"/>
<dbReference type="InterPro" id="IPR000888">
    <property type="entry name" value="RmlC-like"/>
</dbReference>
<evidence type="ECO:0000313" key="2">
    <source>
        <dbReference type="EMBL" id="KAF1085936.1"/>
    </source>
</evidence>